<dbReference type="AlphaFoldDB" id="A0A0M2PWJ0"/>
<protein>
    <submittedName>
        <fullName evidence="2">Uncharacterized protein</fullName>
    </submittedName>
</protein>
<feature type="compositionally biased region" description="Low complexity" evidence="1">
    <location>
        <begin position="207"/>
        <end position="216"/>
    </location>
</feature>
<accession>A0A0M2PWJ0</accession>
<sequence>MASLLAWAGQPAPLLAQTGVLPLSQTLAQSPDSSSTLPDGGNQTPEGDEITDFRPLSQDTSLLSLEGGQRLLESAALAMDRQDYTTAQKDLQNARLAFNQISNFHQQLFDLFLGIDPRVADRQRLSAVESAQLRDEAAYRLALAHLAQNQPDVTVPLLIQVIRSQNPTSSLGQQAHQNLFNLGFMDSPPPALAQGNAADLVTPSPGPTEGTAGETAAADDRPLARSDSALSVAAGRRMMQEAEMALADRNYSLTVEKFKDARQVFNQLSNFYEGLSAAFRGIYTDIAETERMRAVETAQLRDEVTYQLALVHRVQNQSELAVPLLIQVLQSQNPSSELGQQAYQQLLELGFVDTPYRWQGVTGVR</sequence>
<dbReference type="STRING" id="317619.GCA_000332315_04271"/>
<comment type="caution">
    <text evidence="2">The sequence shown here is derived from an EMBL/GenBank/DDBJ whole genome shotgun (WGS) entry which is preliminary data.</text>
</comment>
<name>A0A0M2PWJ0_PROHO</name>
<dbReference type="EMBL" id="AJTX02000005">
    <property type="protein sequence ID" value="KKI99452.1"/>
    <property type="molecule type" value="Genomic_DNA"/>
</dbReference>
<feature type="compositionally biased region" description="Polar residues" evidence="1">
    <location>
        <begin position="27"/>
        <end position="45"/>
    </location>
</feature>
<feature type="region of interest" description="Disordered" evidence="1">
    <location>
        <begin position="27"/>
        <end position="53"/>
    </location>
</feature>
<reference evidence="2" key="1">
    <citation type="submission" date="2012-04" db="EMBL/GenBank/DDBJ databases">
        <authorList>
            <person name="Borisov I.G."/>
            <person name="Ivanikova N.V."/>
            <person name="Pinevich A.V."/>
        </authorList>
    </citation>
    <scope>NUCLEOTIDE SEQUENCE</scope>
    <source>
        <strain evidence="2">CALU 1027</strain>
    </source>
</reference>
<dbReference type="eggNOG" id="ENOG5033Q73">
    <property type="taxonomic scope" value="Bacteria"/>
</dbReference>
<keyword evidence="3" id="KW-1185">Reference proteome</keyword>
<organism evidence="2 3">
    <name type="scientific">Prochlorothrix hollandica PCC 9006 = CALU 1027</name>
    <dbReference type="NCBI Taxonomy" id="317619"/>
    <lineage>
        <taxon>Bacteria</taxon>
        <taxon>Bacillati</taxon>
        <taxon>Cyanobacteriota</taxon>
        <taxon>Cyanophyceae</taxon>
        <taxon>Prochlorotrichales</taxon>
        <taxon>Prochlorotrichaceae</taxon>
        <taxon>Prochlorothrix</taxon>
    </lineage>
</organism>
<dbReference type="Proteomes" id="UP000034681">
    <property type="component" value="Unassembled WGS sequence"/>
</dbReference>
<proteinExistence type="predicted"/>
<evidence type="ECO:0000313" key="3">
    <source>
        <dbReference type="Proteomes" id="UP000034681"/>
    </source>
</evidence>
<evidence type="ECO:0000313" key="2">
    <source>
        <dbReference type="EMBL" id="KKI99452.1"/>
    </source>
</evidence>
<gene>
    <name evidence="2" type="ORF">PROH_12685</name>
</gene>
<evidence type="ECO:0000256" key="1">
    <source>
        <dbReference type="SAM" id="MobiDB-lite"/>
    </source>
</evidence>
<feature type="region of interest" description="Disordered" evidence="1">
    <location>
        <begin position="193"/>
        <end position="222"/>
    </location>
</feature>